<organism evidence="1 2">
    <name type="scientific">Mesohalobacter halotolerans</name>
    <dbReference type="NCBI Taxonomy" id="1883405"/>
    <lineage>
        <taxon>Bacteria</taxon>
        <taxon>Pseudomonadati</taxon>
        <taxon>Bacteroidota</taxon>
        <taxon>Flavobacteriia</taxon>
        <taxon>Flavobacteriales</taxon>
        <taxon>Flavobacteriaceae</taxon>
        <taxon>Mesohalobacter</taxon>
    </lineage>
</organism>
<dbReference type="OrthoDB" id="832379at2"/>
<dbReference type="RefSeq" id="WP_138931284.1">
    <property type="nucleotide sequence ID" value="NZ_SWMU01000001.1"/>
</dbReference>
<dbReference type="Proteomes" id="UP000306552">
    <property type="component" value="Unassembled WGS sequence"/>
</dbReference>
<protein>
    <recommendedName>
        <fullName evidence="3">Lipoprotein</fullName>
    </recommendedName>
</protein>
<evidence type="ECO:0000313" key="1">
    <source>
        <dbReference type="EMBL" id="TKS57584.1"/>
    </source>
</evidence>
<dbReference type="PROSITE" id="PS51257">
    <property type="entry name" value="PROKAR_LIPOPROTEIN"/>
    <property type="match status" value="1"/>
</dbReference>
<keyword evidence="2" id="KW-1185">Reference proteome</keyword>
<dbReference type="AlphaFoldDB" id="A0A4U5TVF5"/>
<proteinExistence type="predicted"/>
<name>A0A4U5TVF5_9FLAO</name>
<sequence>MNKIIYYILLIFLVGCYNDEEVQTLQSENNAHRNSELTKLVKAISVHNASFDDLIDNTSCFSIKFPYQIQVNSELRNITSEQDISDLSNTEQIEIVYPVKAIFYNYEEHNIVSGTDFNLVKSVCDENFNIQPNSCLDIQYPIVLKEFNDLTQSFETFQLNTDRQVFRHLENLHDNDIFEIEYPIFLLDSSSNPIRIDSNSDFIAVFNESRQNCE</sequence>
<evidence type="ECO:0000313" key="2">
    <source>
        <dbReference type="Proteomes" id="UP000306552"/>
    </source>
</evidence>
<comment type="caution">
    <text evidence="1">The sequence shown here is derived from an EMBL/GenBank/DDBJ whole genome shotgun (WGS) entry which is preliminary data.</text>
</comment>
<reference evidence="1 2" key="1">
    <citation type="submission" date="2019-04" db="EMBL/GenBank/DDBJ databases">
        <title>Psychroflexus halotolerans sp. nov., isolated from a marine solar saltern.</title>
        <authorList>
            <person name="Feng X."/>
        </authorList>
    </citation>
    <scope>NUCLEOTIDE SEQUENCE [LARGE SCALE GENOMIC DNA]</scope>
    <source>
        <strain evidence="1 2">WDS2C27</strain>
    </source>
</reference>
<accession>A0A4U5TVF5</accession>
<evidence type="ECO:0008006" key="3">
    <source>
        <dbReference type="Google" id="ProtNLM"/>
    </source>
</evidence>
<gene>
    <name evidence="1" type="ORF">FCN74_03975</name>
</gene>
<dbReference type="EMBL" id="SWMU01000001">
    <property type="protein sequence ID" value="TKS57584.1"/>
    <property type="molecule type" value="Genomic_DNA"/>
</dbReference>